<keyword evidence="5" id="KW-0560">Oxidoreductase</keyword>
<reference evidence="5" key="1">
    <citation type="journal article" date="2014" name="Int. J. Syst. Evol. Microbiol.">
        <title>Complete genome sequence of Corynebacterium casei LMG S-19264T (=DSM 44701T), isolated from a smear-ripened cheese.</title>
        <authorList>
            <consortium name="US DOE Joint Genome Institute (JGI-PGF)"/>
            <person name="Walter F."/>
            <person name="Albersmeier A."/>
            <person name="Kalinowski J."/>
            <person name="Ruckert C."/>
        </authorList>
    </citation>
    <scope>NUCLEOTIDE SEQUENCE</scope>
    <source>
        <strain evidence="5">CGMCC 1.15388</strain>
    </source>
</reference>
<evidence type="ECO:0000256" key="2">
    <source>
        <dbReference type="HAMAP-Rule" id="MF_02238"/>
    </source>
</evidence>
<dbReference type="SUPFAM" id="SSF51658">
    <property type="entry name" value="Xylose isomerase-like"/>
    <property type="match status" value="1"/>
</dbReference>
<dbReference type="EC" id="4.2.1.118" evidence="2"/>
<dbReference type="PANTHER" id="PTHR12110">
    <property type="entry name" value="HYDROXYPYRUVATE ISOMERASE"/>
    <property type="match status" value="1"/>
</dbReference>
<dbReference type="InterPro" id="IPR004360">
    <property type="entry name" value="Glyas_Fos-R_dOase_dom"/>
</dbReference>
<reference evidence="5" key="2">
    <citation type="submission" date="2020-09" db="EMBL/GenBank/DDBJ databases">
        <authorList>
            <person name="Sun Q."/>
            <person name="Zhou Y."/>
        </authorList>
    </citation>
    <scope>NUCLEOTIDE SEQUENCE</scope>
    <source>
        <strain evidence="5">CGMCC 1.15388</strain>
    </source>
</reference>
<dbReference type="GO" id="GO:0046565">
    <property type="term" value="F:3-dehydroshikimate dehydratase activity"/>
    <property type="evidence" value="ECO:0007669"/>
    <property type="project" value="UniProtKB-UniRule"/>
</dbReference>
<proteinExistence type="inferred from homology"/>
<accession>A0A917AR09</accession>
<dbReference type="GO" id="GO:0046872">
    <property type="term" value="F:metal ion binding"/>
    <property type="evidence" value="ECO:0007669"/>
    <property type="project" value="UniProtKB-UniRule"/>
</dbReference>
<comment type="cofactor">
    <cofactor evidence="2">
        <name>a divalent metal cation</name>
        <dbReference type="ChEBI" id="CHEBI:60240"/>
    </cofactor>
</comment>
<dbReference type="InterPro" id="IPR036237">
    <property type="entry name" value="Xyl_isomerase-like_sf"/>
</dbReference>
<organism evidence="5 6">
    <name type="scientific">Nesterenkonia cremea</name>
    <dbReference type="NCBI Taxonomy" id="1882340"/>
    <lineage>
        <taxon>Bacteria</taxon>
        <taxon>Bacillati</taxon>
        <taxon>Actinomycetota</taxon>
        <taxon>Actinomycetes</taxon>
        <taxon>Micrococcales</taxon>
        <taxon>Micrococcaceae</taxon>
        <taxon>Nesterenkonia</taxon>
    </lineage>
</organism>
<sequence length="597" mass="66241">MRTSIATVCLSGSLTAKLHACAEAGFDGVEIMDTDLLVSYESPEEIRTLCERLGLSIDLFQPFRDFEGVEEEPLQDNLRRAEEKFQLMRRLGADTVLVCSNAGTATVDDDARVAEQLGRLADLAAGYDIRIAYEALAWGRFVNDYRHAWKLVEMADRPNLGTCLDSFHILARGHDPSAIEQIPGEKIYFLQLADAPQLDMDVLSWSRHHRLFPGEGSFDLTAFLTHVLRAGYRGPLSLEVFNDTFRQTDVVSTAAHARRSLTWLADRTAAANSWETDRLEDPQPLQDVDFVEISGNSLDDVDEMLAQLGFTFGGKHRSKPVRLWSLGESRIILNEQSREDSPRLSAVGVRVDSAEQAARRGAALGAPAVFRRTYAGEHVLHPVAAPDGTVVYWNDQPPEGTWIREFEGGDAESFDGSGRSGSRAACVDHINLSYRWHEFEEAVLFFHSVLGLSSQDAQDVPGPQGLVRSQVMRSTDGAVRLPLNLAPPTAPMPARHVAVGCTGIVELARAARRRGLQFLKVPDNYYADLRAKFGLQENFLTELQELDLLYDRSDSGEFIHFYTPTLGDVFLEMVERIGDYDGYGAPNAPVRLAAQRS</sequence>
<keyword evidence="1" id="KW-0119">Carbohydrate metabolism</keyword>
<protein>
    <recommendedName>
        <fullName evidence="2">3-dehydroshikimate dehydratase</fullName>
        <shortName evidence="2">DSD</shortName>
        <ecNumber evidence="2">4.2.1.118</ecNumber>
    </recommendedName>
</protein>
<feature type="domain" description="Xylose isomerase-like TIM barrel" evidence="4">
    <location>
        <begin position="19"/>
        <end position="265"/>
    </location>
</feature>
<feature type="binding site" evidence="2">
    <location>
        <position position="572"/>
    </location>
    <ligand>
        <name>Mg(2+)</name>
        <dbReference type="ChEBI" id="CHEBI:18420"/>
    </ligand>
</feature>
<dbReference type="InterPro" id="IPR050312">
    <property type="entry name" value="IolE/XylAMocC-like"/>
</dbReference>
<comment type="caution">
    <text evidence="5">The sequence shown here is derived from an EMBL/GenBank/DDBJ whole genome shotgun (WGS) entry which is preliminary data.</text>
</comment>
<name>A0A917AR09_9MICC</name>
<dbReference type="Pfam" id="PF01261">
    <property type="entry name" value="AP_endonuc_2"/>
    <property type="match status" value="1"/>
</dbReference>
<comment type="catalytic activity">
    <reaction evidence="2">
        <text>3-dehydroshikimate = 3,4-dihydroxybenzoate + H2O</text>
        <dbReference type="Rhea" id="RHEA:24848"/>
        <dbReference type="ChEBI" id="CHEBI:15377"/>
        <dbReference type="ChEBI" id="CHEBI:16630"/>
        <dbReference type="ChEBI" id="CHEBI:36241"/>
        <dbReference type="EC" id="4.2.1.118"/>
    </reaction>
</comment>
<feature type="binding site" evidence="2">
    <location>
        <position position="134"/>
    </location>
    <ligand>
        <name>a divalent metal cation</name>
        <dbReference type="ChEBI" id="CHEBI:60240"/>
        <note>catalytic</note>
    </ligand>
</feature>
<comment type="similarity">
    <text evidence="2">Belongs to the bacterial two-domain DSD family.</text>
</comment>
<evidence type="ECO:0000256" key="1">
    <source>
        <dbReference type="ARBA" id="ARBA00023277"/>
    </source>
</evidence>
<keyword evidence="5" id="KW-0223">Dioxygenase</keyword>
<evidence type="ECO:0000313" key="5">
    <source>
        <dbReference type="EMBL" id="GGE66377.1"/>
    </source>
</evidence>
<feature type="domain" description="Glyoxalase/fosfomycin resistance/dioxygenase" evidence="3">
    <location>
        <begin position="434"/>
        <end position="532"/>
    </location>
</feature>
<dbReference type="InterPro" id="IPR029068">
    <property type="entry name" value="Glyas_Bleomycin-R_OHBP_Dase"/>
</dbReference>
<comment type="function">
    <text evidence="2">Catalyzes the conversion of 3-dehydroshikimate to protocatechuate (3,4-dihydroxybenzoate), a common intermediate of quinate and shikimate degradation pathways.</text>
</comment>
<feature type="binding site" evidence="2">
    <location>
        <position position="496"/>
    </location>
    <ligand>
        <name>Mg(2+)</name>
        <dbReference type="ChEBI" id="CHEBI:18420"/>
    </ligand>
</feature>
<feature type="binding site" evidence="2">
    <location>
        <position position="429"/>
    </location>
    <ligand>
        <name>Mg(2+)</name>
        <dbReference type="ChEBI" id="CHEBI:18420"/>
    </ligand>
</feature>
<dbReference type="SUPFAM" id="SSF54593">
    <property type="entry name" value="Glyoxalase/Bleomycin resistance protein/Dihydroxybiphenyl dioxygenase"/>
    <property type="match status" value="1"/>
</dbReference>
<keyword evidence="2" id="KW-0479">Metal-binding</keyword>
<feature type="binding site" evidence="2">
    <location>
        <position position="239"/>
    </location>
    <ligand>
        <name>a divalent metal cation</name>
        <dbReference type="ChEBI" id="CHEBI:60240"/>
        <note>catalytic</note>
    </ligand>
</feature>
<keyword evidence="2" id="KW-0456">Lyase</keyword>
<dbReference type="RefSeq" id="WP_188683745.1">
    <property type="nucleotide sequence ID" value="NZ_BMIS01000004.1"/>
</dbReference>
<gene>
    <name evidence="5" type="ORF">GCM10011401_12080</name>
</gene>
<evidence type="ECO:0000313" key="6">
    <source>
        <dbReference type="Proteomes" id="UP000633136"/>
    </source>
</evidence>
<feature type="binding site" evidence="2">
    <location>
        <position position="191"/>
    </location>
    <ligand>
        <name>a divalent metal cation</name>
        <dbReference type="ChEBI" id="CHEBI:60240"/>
        <note>catalytic</note>
    </ligand>
</feature>
<dbReference type="InterPro" id="IPR043700">
    <property type="entry name" value="DSD"/>
</dbReference>
<dbReference type="Pfam" id="PF14696">
    <property type="entry name" value="Glyoxalase_5"/>
    <property type="match status" value="1"/>
</dbReference>
<dbReference type="Gene3D" id="3.10.180.10">
    <property type="entry name" value="2,3-Dihydroxybiphenyl 1,2-Dioxygenase, domain 1"/>
    <property type="match status" value="2"/>
</dbReference>
<feature type="binding site" evidence="2">
    <location>
        <position position="165"/>
    </location>
    <ligand>
        <name>a divalent metal cation</name>
        <dbReference type="ChEBI" id="CHEBI:60240"/>
        <note>catalytic</note>
    </ligand>
</feature>
<dbReference type="EMBL" id="BMIS01000004">
    <property type="protein sequence ID" value="GGE66377.1"/>
    <property type="molecule type" value="Genomic_DNA"/>
</dbReference>
<dbReference type="Gene3D" id="3.20.20.150">
    <property type="entry name" value="Divalent-metal-dependent TIM barrel enzymes"/>
    <property type="match status" value="1"/>
</dbReference>
<dbReference type="PANTHER" id="PTHR12110:SF21">
    <property type="entry name" value="XYLOSE ISOMERASE-LIKE TIM BARREL DOMAIN-CONTAINING PROTEIN"/>
    <property type="match status" value="1"/>
</dbReference>
<evidence type="ECO:0000259" key="4">
    <source>
        <dbReference type="Pfam" id="PF01261"/>
    </source>
</evidence>
<dbReference type="InterPro" id="IPR013022">
    <property type="entry name" value="Xyl_isomerase-like_TIM-brl"/>
</dbReference>
<dbReference type="HAMAP" id="MF_02238">
    <property type="entry name" value="DSD"/>
    <property type="match status" value="1"/>
</dbReference>
<dbReference type="Pfam" id="PF00903">
    <property type="entry name" value="Glyoxalase"/>
    <property type="match status" value="1"/>
</dbReference>
<comment type="pathway">
    <text evidence="2">Aromatic compound metabolism; 3,4-dihydroxybenzoate biosynthesis.</text>
</comment>
<dbReference type="GO" id="GO:0051213">
    <property type="term" value="F:dioxygenase activity"/>
    <property type="evidence" value="ECO:0007669"/>
    <property type="project" value="UniProtKB-KW"/>
</dbReference>
<evidence type="ECO:0000259" key="3">
    <source>
        <dbReference type="Pfam" id="PF00903"/>
    </source>
</evidence>
<dbReference type="GO" id="GO:0046279">
    <property type="term" value="P:3,4-dihydroxybenzoate biosynthetic process"/>
    <property type="evidence" value="ECO:0007669"/>
    <property type="project" value="UniProtKB-UniRule"/>
</dbReference>
<keyword evidence="6" id="KW-1185">Reference proteome</keyword>
<dbReference type="AlphaFoldDB" id="A0A917AR09"/>
<dbReference type="Proteomes" id="UP000633136">
    <property type="component" value="Unassembled WGS sequence"/>
</dbReference>